<evidence type="ECO:0000256" key="7">
    <source>
        <dbReference type="ARBA" id="ARBA00023053"/>
    </source>
</evidence>
<evidence type="ECO:0000256" key="10">
    <source>
        <dbReference type="ARBA" id="ARBA00023201"/>
    </source>
</evidence>
<organism evidence="14 15">
    <name type="scientific">Dermatophagoides farinae</name>
    <name type="common">American house dust mite</name>
    <dbReference type="NCBI Taxonomy" id="6954"/>
    <lineage>
        <taxon>Eukaryota</taxon>
        <taxon>Metazoa</taxon>
        <taxon>Ecdysozoa</taxon>
        <taxon>Arthropoda</taxon>
        <taxon>Chelicerata</taxon>
        <taxon>Arachnida</taxon>
        <taxon>Acari</taxon>
        <taxon>Acariformes</taxon>
        <taxon>Sarcoptiformes</taxon>
        <taxon>Astigmata</taxon>
        <taxon>Psoroptidia</taxon>
        <taxon>Analgoidea</taxon>
        <taxon>Pyroglyphidae</taxon>
        <taxon>Dermatophagoidinae</taxon>
        <taxon>Dermatophagoides</taxon>
    </lineage>
</organism>
<reference evidence="14" key="2">
    <citation type="journal article" date="2022" name="Res Sq">
        <title>Comparative Genomics Reveals Insights into the Divergent Evolution of Astigmatic Mites and Household Pest Adaptations.</title>
        <authorList>
            <person name="Xiong Q."/>
            <person name="Wan A.T.-Y."/>
            <person name="Liu X.-Y."/>
            <person name="Fung C.S.-H."/>
            <person name="Xiao X."/>
            <person name="Malainual N."/>
            <person name="Hou J."/>
            <person name="Wang L."/>
            <person name="Wang M."/>
            <person name="Yang K."/>
            <person name="Cui Y."/>
            <person name="Leung E."/>
            <person name="Nong W."/>
            <person name="Shin S.-K."/>
            <person name="Au S."/>
            <person name="Jeong K.Y."/>
            <person name="Chew F.T."/>
            <person name="Hui J."/>
            <person name="Leung T.F."/>
            <person name="Tungtrongchitr A."/>
            <person name="Zhong N."/>
            <person name="Liu Z."/>
            <person name="Tsui S."/>
        </authorList>
    </citation>
    <scope>NUCLEOTIDE SEQUENCE</scope>
    <source>
        <strain evidence="14">Derf</strain>
        <tissue evidence="14">Whole organism</tissue>
    </source>
</reference>
<keyword evidence="11 12" id="KW-0407">Ion channel</keyword>
<evidence type="ECO:0000256" key="2">
    <source>
        <dbReference type="ARBA" id="ARBA00007193"/>
    </source>
</evidence>
<dbReference type="Proteomes" id="UP000790347">
    <property type="component" value="Unassembled WGS sequence"/>
</dbReference>
<evidence type="ECO:0000256" key="6">
    <source>
        <dbReference type="ARBA" id="ARBA00022989"/>
    </source>
</evidence>
<evidence type="ECO:0000256" key="4">
    <source>
        <dbReference type="ARBA" id="ARBA00022461"/>
    </source>
</evidence>
<feature type="transmembrane region" description="Helical" evidence="13">
    <location>
        <begin position="447"/>
        <end position="467"/>
    </location>
</feature>
<comment type="caution">
    <text evidence="14">The sequence shown here is derived from an EMBL/GenBank/DDBJ whole genome shotgun (WGS) entry which is preliminary data.</text>
</comment>
<dbReference type="GO" id="GO:0005272">
    <property type="term" value="F:sodium channel activity"/>
    <property type="evidence" value="ECO:0007669"/>
    <property type="project" value="UniProtKB-KW"/>
</dbReference>
<evidence type="ECO:0000256" key="11">
    <source>
        <dbReference type="ARBA" id="ARBA00023303"/>
    </source>
</evidence>
<keyword evidence="3 12" id="KW-0813">Transport</keyword>
<keyword evidence="15" id="KW-1185">Reference proteome</keyword>
<keyword evidence="7" id="KW-0915">Sodium</keyword>
<dbReference type="EMBL" id="ASGP02000001">
    <property type="protein sequence ID" value="KAH9527539.1"/>
    <property type="molecule type" value="Genomic_DNA"/>
</dbReference>
<protein>
    <submittedName>
        <fullName evidence="14">Uncharacterized protein</fullName>
    </submittedName>
</protein>
<dbReference type="InterPro" id="IPR001873">
    <property type="entry name" value="ENaC"/>
</dbReference>
<proteinExistence type="inferred from homology"/>
<comment type="subcellular location">
    <subcellularLocation>
        <location evidence="1">Membrane</location>
        <topology evidence="1">Multi-pass membrane protein</topology>
    </subcellularLocation>
</comment>
<keyword evidence="5 12" id="KW-0812">Transmembrane</keyword>
<feature type="transmembrane region" description="Helical" evidence="13">
    <location>
        <begin position="473"/>
        <end position="495"/>
    </location>
</feature>
<feature type="transmembrane region" description="Helical" evidence="13">
    <location>
        <begin position="77"/>
        <end position="96"/>
    </location>
</feature>
<evidence type="ECO:0000256" key="5">
    <source>
        <dbReference type="ARBA" id="ARBA00022692"/>
    </source>
</evidence>
<accession>A0A922I9Q9</accession>
<feature type="transmembrane region" description="Helical" evidence="13">
    <location>
        <begin position="35"/>
        <end position="57"/>
    </location>
</feature>
<sequence>MFDHKMKIMKTTTTKKEYYSSSFKRLTRKFTYENVLWWSFRILIYLFLAFIATISIYKSQEQYKIKIADYKRELKDQVYFPGITICAPTIITPKLLSKFYPKFATFMNENVNKQSESVYKTFKYYESKMLSNYSIKEIIYYYSARMRNVIRSCRYNPLRYRYMNKFNEYIPELNCDSLSAVLSSIFAGKKCWTFFSKMVIKIDDWKNQLPNDTYDYMKKHGSNTFLSYEEYMNLYGKLVLQMAPDYNPAISIDLDLGDDQWKNLADPNEIGVAIHPPEILPEMKHFVYFKLKRNYMLEVSFKKKIFNETGYILNCCNYNDEDISYKLFGTHDGCINSCINQNFFRDNFCYSYFHMITITRMVDEEMKFRICPHEKQDYLRFLRHRNHCLSHSSCRKECVNNELDIDFHLTRIQPPNGTNSFARIHIRLSTIPYKIYSYRNLMTNNEVFGINGGHMGLWLGLSVIVSYNVIADYIIPFLKLLFCIIFLLKSIFFIVHMNHTDAIEADFPAITICAPSILSPKNMSGYDPNFANFLMKYEKGEFKNCPKKS</sequence>
<evidence type="ECO:0000256" key="12">
    <source>
        <dbReference type="RuleBase" id="RU000679"/>
    </source>
</evidence>
<keyword evidence="8 12" id="KW-0406">Ion transport</keyword>
<evidence type="ECO:0000313" key="14">
    <source>
        <dbReference type="EMBL" id="KAH9527539.1"/>
    </source>
</evidence>
<evidence type="ECO:0000256" key="1">
    <source>
        <dbReference type="ARBA" id="ARBA00004141"/>
    </source>
</evidence>
<dbReference type="Pfam" id="PF00858">
    <property type="entry name" value="ASC"/>
    <property type="match status" value="1"/>
</dbReference>
<keyword evidence="4 12" id="KW-0894">Sodium channel</keyword>
<evidence type="ECO:0000313" key="15">
    <source>
        <dbReference type="Proteomes" id="UP000790347"/>
    </source>
</evidence>
<keyword evidence="6 13" id="KW-1133">Transmembrane helix</keyword>
<evidence type="ECO:0000256" key="8">
    <source>
        <dbReference type="ARBA" id="ARBA00023065"/>
    </source>
</evidence>
<keyword evidence="10 12" id="KW-0739">Sodium transport</keyword>
<dbReference type="AlphaFoldDB" id="A0A922I9Q9"/>
<name>A0A922I9Q9_DERFA</name>
<evidence type="ECO:0000256" key="9">
    <source>
        <dbReference type="ARBA" id="ARBA00023136"/>
    </source>
</evidence>
<keyword evidence="9 13" id="KW-0472">Membrane</keyword>
<evidence type="ECO:0000256" key="13">
    <source>
        <dbReference type="SAM" id="Phobius"/>
    </source>
</evidence>
<gene>
    <name evidence="14" type="ORF">DERF_001548</name>
</gene>
<reference evidence="14" key="1">
    <citation type="submission" date="2013-05" db="EMBL/GenBank/DDBJ databases">
        <authorList>
            <person name="Yim A.K.Y."/>
            <person name="Chan T.F."/>
            <person name="Ji K.M."/>
            <person name="Liu X.Y."/>
            <person name="Zhou J.W."/>
            <person name="Li R.Q."/>
            <person name="Yang K.Y."/>
            <person name="Li J."/>
            <person name="Li M."/>
            <person name="Law P.T.W."/>
            <person name="Wu Y.L."/>
            <person name="Cai Z.L."/>
            <person name="Qin H."/>
            <person name="Bao Y."/>
            <person name="Leung R.K.K."/>
            <person name="Ng P.K.S."/>
            <person name="Zou J."/>
            <person name="Zhong X.J."/>
            <person name="Ran P.X."/>
            <person name="Zhong N.S."/>
            <person name="Liu Z.G."/>
            <person name="Tsui S.K.W."/>
        </authorList>
    </citation>
    <scope>NUCLEOTIDE SEQUENCE</scope>
    <source>
        <strain evidence="14">Derf</strain>
        <tissue evidence="14">Whole organism</tissue>
    </source>
</reference>
<dbReference type="GO" id="GO:0016020">
    <property type="term" value="C:membrane"/>
    <property type="evidence" value="ECO:0007669"/>
    <property type="project" value="UniProtKB-SubCell"/>
</dbReference>
<evidence type="ECO:0000256" key="3">
    <source>
        <dbReference type="ARBA" id="ARBA00022448"/>
    </source>
</evidence>
<comment type="similarity">
    <text evidence="2 12">Belongs to the amiloride-sensitive sodium channel (TC 1.A.6) family.</text>
</comment>